<evidence type="ECO:0000313" key="2">
    <source>
        <dbReference type="EMBL" id="KAH3728103.1"/>
    </source>
</evidence>
<evidence type="ECO:0000256" key="1">
    <source>
        <dbReference type="SAM" id="MobiDB-lite"/>
    </source>
</evidence>
<feature type="region of interest" description="Disordered" evidence="1">
    <location>
        <begin position="60"/>
        <end position="81"/>
    </location>
</feature>
<dbReference type="Proteomes" id="UP000828390">
    <property type="component" value="Unassembled WGS sequence"/>
</dbReference>
<keyword evidence="3" id="KW-1185">Reference proteome</keyword>
<organism evidence="2 3">
    <name type="scientific">Dreissena polymorpha</name>
    <name type="common">Zebra mussel</name>
    <name type="synonym">Mytilus polymorpha</name>
    <dbReference type="NCBI Taxonomy" id="45954"/>
    <lineage>
        <taxon>Eukaryota</taxon>
        <taxon>Metazoa</taxon>
        <taxon>Spiralia</taxon>
        <taxon>Lophotrochozoa</taxon>
        <taxon>Mollusca</taxon>
        <taxon>Bivalvia</taxon>
        <taxon>Autobranchia</taxon>
        <taxon>Heteroconchia</taxon>
        <taxon>Euheterodonta</taxon>
        <taxon>Imparidentia</taxon>
        <taxon>Neoheterodontei</taxon>
        <taxon>Myida</taxon>
        <taxon>Dreissenoidea</taxon>
        <taxon>Dreissenidae</taxon>
        <taxon>Dreissena</taxon>
    </lineage>
</organism>
<name>A0A9D4CMH9_DREPO</name>
<reference evidence="2" key="1">
    <citation type="journal article" date="2019" name="bioRxiv">
        <title>The Genome of the Zebra Mussel, Dreissena polymorpha: A Resource for Invasive Species Research.</title>
        <authorList>
            <person name="McCartney M.A."/>
            <person name="Auch B."/>
            <person name="Kono T."/>
            <person name="Mallez S."/>
            <person name="Zhang Y."/>
            <person name="Obille A."/>
            <person name="Becker A."/>
            <person name="Abrahante J.E."/>
            <person name="Garbe J."/>
            <person name="Badalamenti J.P."/>
            <person name="Herman A."/>
            <person name="Mangelson H."/>
            <person name="Liachko I."/>
            <person name="Sullivan S."/>
            <person name="Sone E.D."/>
            <person name="Koren S."/>
            <person name="Silverstein K.A.T."/>
            <person name="Beckman K.B."/>
            <person name="Gohl D.M."/>
        </authorList>
    </citation>
    <scope>NUCLEOTIDE SEQUENCE</scope>
    <source>
        <strain evidence="2">Duluth1</strain>
        <tissue evidence="2">Whole animal</tissue>
    </source>
</reference>
<gene>
    <name evidence="2" type="ORF">DPMN_054050</name>
</gene>
<dbReference type="AlphaFoldDB" id="A0A9D4CMH9"/>
<feature type="compositionally biased region" description="Basic and acidic residues" evidence="1">
    <location>
        <begin position="61"/>
        <end position="74"/>
    </location>
</feature>
<accession>A0A9D4CMH9</accession>
<protein>
    <submittedName>
        <fullName evidence="2">Uncharacterized protein</fullName>
    </submittedName>
</protein>
<comment type="caution">
    <text evidence="2">The sequence shown here is derived from an EMBL/GenBank/DDBJ whole genome shotgun (WGS) entry which is preliminary data.</text>
</comment>
<dbReference type="EMBL" id="JAIWYP010000012">
    <property type="protein sequence ID" value="KAH3728103.1"/>
    <property type="molecule type" value="Genomic_DNA"/>
</dbReference>
<proteinExistence type="predicted"/>
<reference evidence="2" key="2">
    <citation type="submission" date="2020-11" db="EMBL/GenBank/DDBJ databases">
        <authorList>
            <person name="McCartney M.A."/>
            <person name="Auch B."/>
            <person name="Kono T."/>
            <person name="Mallez S."/>
            <person name="Becker A."/>
            <person name="Gohl D.M."/>
            <person name="Silverstein K.A.T."/>
            <person name="Koren S."/>
            <person name="Bechman K.B."/>
            <person name="Herman A."/>
            <person name="Abrahante J.E."/>
            <person name="Garbe J."/>
        </authorList>
    </citation>
    <scope>NUCLEOTIDE SEQUENCE</scope>
    <source>
        <strain evidence="2">Duluth1</strain>
        <tissue evidence="2">Whole animal</tissue>
    </source>
</reference>
<sequence>MEYKVKQAVHRHCEKAEQCNIAESNLHYSRLLDLSLPAYGSIINGDQRINRGLSGRASPVLEKRYHEVHTETDPRLPTGRP</sequence>
<evidence type="ECO:0000313" key="3">
    <source>
        <dbReference type="Proteomes" id="UP000828390"/>
    </source>
</evidence>